<protein>
    <submittedName>
        <fullName evidence="2">Uncharacterized protein</fullName>
    </submittedName>
</protein>
<dbReference type="AlphaFoldDB" id="A0AA38PFE5"/>
<proteinExistence type="predicted"/>
<evidence type="ECO:0000313" key="3">
    <source>
        <dbReference type="Proteomes" id="UP001163846"/>
    </source>
</evidence>
<sequence>MLQFQLPYLNNDLSNWVIYKHRVATVIGAHGLARHLEGNARLPMQVTERDGKFYLVGSSTALTDDEYDKRMNEQDAYDMKEAQLREIIYQTIPLSLYVHVKGKATAHDTWKELCSIMEYPSSSKIATLETRMMNLRTLENGDVRETLAQLQLWHEEHAGMGATLPEKAYMNYVRQACGTSYGEFFRSLTIRTIVTDTPLTSKSLIDAVRREAVDRDAEKEFRLEGAAVQVGLNHDGPNNQKHRAQKNKKPK</sequence>
<evidence type="ECO:0000256" key="1">
    <source>
        <dbReference type="SAM" id="MobiDB-lite"/>
    </source>
</evidence>
<name>A0AA38PFE5_9AGAR</name>
<gene>
    <name evidence="2" type="ORF">F5878DRAFT_609137</name>
</gene>
<keyword evidence="3" id="KW-1185">Reference proteome</keyword>
<accession>A0AA38PFE5</accession>
<reference evidence="2" key="1">
    <citation type="submission" date="2022-08" db="EMBL/GenBank/DDBJ databases">
        <authorList>
            <consortium name="DOE Joint Genome Institute"/>
            <person name="Min B."/>
            <person name="Riley R."/>
            <person name="Sierra-Patev S."/>
            <person name="Naranjo-Ortiz M."/>
            <person name="Looney B."/>
            <person name="Konkel Z."/>
            <person name="Slot J.C."/>
            <person name="Sakamoto Y."/>
            <person name="Steenwyk J.L."/>
            <person name="Rokas A."/>
            <person name="Carro J."/>
            <person name="Camarero S."/>
            <person name="Ferreira P."/>
            <person name="Molpeceres G."/>
            <person name="Ruiz-Duenas F.J."/>
            <person name="Serrano A."/>
            <person name="Henrissat B."/>
            <person name="Drula E."/>
            <person name="Hughes K.W."/>
            <person name="Mata J.L."/>
            <person name="Ishikawa N.K."/>
            <person name="Vargas-Isla R."/>
            <person name="Ushijima S."/>
            <person name="Smith C.A."/>
            <person name="Ahrendt S."/>
            <person name="Andreopoulos W."/>
            <person name="He G."/>
            <person name="Labutti K."/>
            <person name="Lipzen A."/>
            <person name="Ng V."/>
            <person name="Sandor L."/>
            <person name="Barry K."/>
            <person name="Martinez A.T."/>
            <person name="Xiao Y."/>
            <person name="Gibbons J.G."/>
            <person name="Terashima K."/>
            <person name="Hibbett D.S."/>
            <person name="Grigoriev I.V."/>
        </authorList>
    </citation>
    <scope>NUCLEOTIDE SEQUENCE</scope>
    <source>
        <strain evidence="2">TFB9207</strain>
    </source>
</reference>
<comment type="caution">
    <text evidence="2">The sequence shown here is derived from an EMBL/GenBank/DDBJ whole genome shotgun (WGS) entry which is preliminary data.</text>
</comment>
<dbReference type="EMBL" id="MU806023">
    <property type="protein sequence ID" value="KAJ3841927.1"/>
    <property type="molecule type" value="Genomic_DNA"/>
</dbReference>
<dbReference type="Proteomes" id="UP001163846">
    <property type="component" value="Unassembled WGS sequence"/>
</dbReference>
<feature type="compositionally biased region" description="Basic residues" evidence="1">
    <location>
        <begin position="240"/>
        <end position="251"/>
    </location>
</feature>
<organism evidence="2 3">
    <name type="scientific">Lentinula raphanica</name>
    <dbReference type="NCBI Taxonomy" id="153919"/>
    <lineage>
        <taxon>Eukaryota</taxon>
        <taxon>Fungi</taxon>
        <taxon>Dikarya</taxon>
        <taxon>Basidiomycota</taxon>
        <taxon>Agaricomycotina</taxon>
        <taxon>Agaricomycetes</taxon>
        <taxon>Agaricomycetidae</taxon>
        <taxon>Agaricales</taxon>
        <taxon>Marasmiineae</taxon>
        <taxon>Omphalotaceae</taxon>
        <taxon>Lentinula</taxon>
    </lineage>
</organism>
<feature type="region of interest" description="Disordered" evidence="1">
    <location>
        <begin position="228"/>
        <end position="251"/>
    </location>
</feature>
<evidence type="ECO:0000313" key="2">
    <source>
        <dbReference type="EMBL" id="KAJ3841927.1"/>
    </source>
</evidence>
<dbReference type="Pfam" id="PF14223">
    <property type="entry name" value="Retrotran_gag_2"/>
    <property type="match status" value="1"/>
</dbReference>